<dbReference type="PANTHER" id="PTHR11063:SF8">
    <property type="entry name" value="DELTA-1-PYRROLINE-5-CARBOXYLATE SYNTHASE"/>
    <property type="match status" value="1"/>
</dbReference>
<evidence type="ECO:0000256" key="5">
    <source>
        <dbReference type="ARBA" id="ARBA00023002"/>
    </source>
</evidence>
<keyword evidence="5 7" id="KW-0560">Oxidoreductase</keyword>
<dbReference type="PROSITE" id="PS01223">
    <property type="entry name" value="PROA"/>
    <property type="match status" value="1"/>
</dbReference>
<keyword evidence="7" id="KW-0963">Cytoplasm</keyword>
<dbReference type="RefSeq" id="WP_024625289.1">
    <property type="nucleotide sequence ID" value="NZ_AYGX02000109.1"/>
</dbReference>
<comment type="caution">
    <text evidence="9">The sequence shown here is derived from an EMBL/GenBank/DDBJ whole genome shotgun (WGS) entry which is preliminary data.</text>
</comment>
<comment type="subcellular location">
    <subcellularLocation>
        <location evidence="7">Cytoplasm</location>
    </subcellularLocation>
</comment>
<proteinExistence type="inferred from homology"/>
<dbReference type="Gene3D" id="3.40.309.10">
    <property type="entry name" value="Aldehyde Dehydrogenase, Chain A, domain 2"/>
    <property type="match status" value="1"/>
</dbReference>
<dbReference type="PIRSF" id="PIRSF000151">
    <property type="entry name" value="GPR"/>
    <property type="match status" value="1"/>
</dbReference>
<keyword evidence="3 7" id="KW-0641">Proline biosynthesis</keyword>
<dbReference type="SUPFAM" id="SSF53720">
    <property type="entry name" value="ALDH-like"/>
    <property type="match status" value="1"/>
</dbReference>
<evidence type="ECO:0000256" key="3">
    <source>
        <dbReference type="ARBA" id="ARBA00022650"/>
    </source>
</evidence>
<dbReference type="InterPro" id="IPR000965">
    <property type="entry name" value="GPR_dom"/>
</dbReference>
<dbReference type="Gene3D" id="3.40.605.10">
    <property type="entry name" value="Aldehyde Dehydrogenase, Chain A, domain 1"/>
    <property type="match status" value="1"/>
</dbReference>
<dbReference type="InterPro" id="IPR016162">
    <property type="entry name" value="Ald_DH_N"/>
</dbReference>
<dbReference type="InterPro" id="IPR016163">
    <property type="entry name" value="Ald_DH_C"/>
</dbReference>
<evidence type="ECO:0000256" key="6">
    <source>
        <dbReference type="ARBA" id="ARBA00049024"/>
    </source>
</evidence>
<evidence type="ECO:0000259" key="8">
    <source>
        <dbReference type="Pfam" id="PF00171"/>
    </source>
</evidence>
<dbReference type="GO" id="GO:0055129">
    <property type="term" value="P:L-proline biosynthetic process"/>
    <property type="evidence" value="ECO:0007669"/>
    <property type="project" value="UniProtKB-UniRule"/>
</dbReference>
<dbReference type="AlphaFoldDB" id="A0A0R2NM07"/>
<dbReference type="CDD" id="cd07079">
    <property type="entry name" value="ALDH_F18-19_ProA-GPR"/>
    <property type="match status" value="1"/>
</dbReference>
<dbReference type="PANTHER" id="PTHR11063">
    <property type="entry name" value="GLUTAMATE SEMIALDEHYDE DEHYDROGENASE"/>
    <property type="match status" value="1"/>
</dbReference>
<dbReference type="Pfam" id="PF00171">
    <property type="entry name" value="Aldedh"/>
    <property type="match status" value="1"/>
</dbReference>
<evidence type="ECO:0000256" key="7">
    <source>
        <dbReference type="HAMAP-Rule" id="MF_00412"/>
    </source>
</evidence>
<accession>A0A0R2NM07</accession>
<dbReference type="HAMAP" id="MF_00412">
    <property type="entry name" value="ProA"/>
    <property type="match status" value="1"/>
</dbReference>
<sequence length="416" mass="44638">MEMATADLEQLGQQAQQASYALGLLTTTQKNDVLLAMAAALTAQQATILAANAQDLENPQVPEKFVDRLTLTADRIADMATGLKQVAALPDPIGNVDHAWKNTAGLMIAKQRVPLGVIGMIFEARPNVTVDASALCFKTGNAVILRGGKEALHSNQALVNVLRGALQAAGVDENAIQLIQDTSHATAEKFMQLTDYVDVLIPRGSARLIQTVLAKATVPVIETGAGNCHVYVDQAAQLKMATDIVVNGKVQRPSVCNATEKLLIHAAVAADYLPTIVQALRDQGVEVRGDARTRAIVPDVIPATDADWGTEYNDLIIAVKVVDSEAEAIQHINRYNTQHSEAIVTDNYQAGKVFQQRVNAACVYINASTRFTDGFEFGFGAEIGISTQKLHARGPMGLVELTSYKYVIDGNGQVRQ</sequence>
<dbReference type="EMBL" id="AYGX02000109">
    <property type="protein sequence ID" value="KRO26757.1"/>
    <property type="molecule type" value="Genomic_DNA"/>
</dbReference>
<dbReference type="GO" id="GO:0004350">
    <property type="term" value="F:glutamate-5-semialdehyde dehydrogenase activity"/>
    <property type="evidence" value="ECO:0007669"/>
    <property type="project" value="UniProtKB-UniRule"/>
</dbReference>
<evidence type="ECO:0000256" key="1">
    <source>
        <dbReference type="ARBA" id="ARBA00004985"/>
    </source>
</evidence>
<name>A0A0R2NM07_9LACO</name>
<keyword evidence="2 7" id="KW-0028">Amino-acid biosynthesis</keyword>
<comment type="catalytic activity">
    <reaction evidence="6 7">
        <text>L-glutamate 5-semialdehyde + phosphate + NADP(+) = L-glutamyl 5-phosphate + NADPH + H(+)</text>
        <dbReference type="Rhea" id="RHEA:19541"/>
        <dbReference type="ChEBI" id="CHEBI:15378"/>
        <dbReference type="ChEBI" id="CHEBI:43474"/>
        <dbReference type="ChEBI" id="CHEBI:57783"/>
        <dbReference type="ChEBI" id="CHEBI:58066"/>
        <dbReference type="ChEBI" id="CHEBI:58274"/>
        <dbReference type="ChEBI" id="CHEBI:58349"/>
        <dbReference type="EC" id="1.2.1.41"/>
    </reaction>
</comment>
<protein>
    <recommendedName>
        <fullName evidence="7">Gamma-glutamyl phosphate reductase</fullName>
        <shortName evidence="7">GPR</shortName>
        <ecNumber evidence="7">1.2.1.41</ecNumber>
    </recommendedName>
    <alternativeName>
        <fullName evidence="7">Glutamate-5-semialdehyde dehydrogenase</fullName>
    </alternativeName>
    <alternativeName>
        <fullName evidence="7">Glutamyl-gamma-semialdehyde dehydrogenase</fullName>
        <shortName evidence="7">GSA dehydrogenase</shortName>
    </alternativeName>
</protein>
<gene>
    <name evidence="7" type="primary">proA</name>
    <name evidence="9" type="ORF">DY78_GL000663</name>
</gene>
<dbReference type="InterPro" id="IPR020593">
    <property type="entry name" value="G-glutamylP_reductase_CS"/>
</dbReference>
<reference evidence="9 10" key="1">
    <citation type="journal article" date="2015" name="Genome Announc.">
        <title>Expanding the biotechnology potential of lactobacilli through comparative genomics of 213 strains and associated genera.</title>
        <authorList>
            <person name="Sun Z."/>
            <person name="Harris H.M."/>
            <person name="McCann A."/>
            <person name="Guo C."/>
            <person name="Argimon S."/>
            <person name="Zhang W."/>
            <person name="Yang X."/>
            <person name="Jeffery I.B."/>
            <person name="Cooney J.C."/>
            <person name="Kagawa T.F."/>
            <person name="Liu W."/>
            <person name="Song Y."/>
            <person name="Salvetti E."/>
            <person name="Wrobel A."/>
            <person name="Rasinkangas P."/>
            <person name="Parkhill J."/>
            <person name="Rea M.C."/>
            <person name="O'Sullivan O."/>
            <person name="Ritari J."/>
            <person name="Douillard F.P."/>
            <person name="Paul Ross R."/>
            <person name="Yang R."/>
            <person name="Briner A.E."/>
            <person name="Felis G.E."/>
            <person name="de Vos W.M."/>
            <person name="Barrangou R."/>
            <person name="Klaenhammer T.R."/>
            <person name="Caufield P.W."/>
            <person name="Cui Y."/>
            <person name="Zhang H."/>
            <person name="O'Toole P.W."/>
        </authorList>
    </citation>
    <scope>NUCLEOTIDE SEQUENCE [LARGE SCALE GENOMIC DNA]</scope>
    <source>
        <strain evidence="9 10">DSM 21115</strain>
    </source>
</reference>
<comment type="pathway">
    <text evidence="1 7">Amino-acid biosynthesis; L-proline biosynthesis; L-glutamate 5-semialdehyde from L-glutamate: step 2/2.</text>
</comment>
<dbReference type="UniPathway" id="UPA00098">
    <property type="reaction ID" value="UER00360"/>
</dbReference>
<feature type="domain" description="Aldehyde dehydrogenase" evidence="8">
    <location>
        <begin position="4"/>
        <end position="283"/>
    </location>
</feature>
<organism evidence="9 10">
    <name type="scientific">Lactiplantibacillus fabifermentans DSM 21115</name>
    <dbReference type="NCBI Taxonomy" id="1413187"/>
    <lineage>
        <taxon>Bacteria</taxon>
        <taxon>Bacillati</taxon>
        <taxon>Bacillota</taxon>
        <taxon>Bacilli</taxon>
        <taxon>Lactobacillales</taxon>
        <taxon>Lactobacillaceae</taxon>
        <taxon>Lactiplantibacillus</taxon>
    </lineage>
</organism>
<dbReference type="GO" id="GO:0005737">
    <property type="term" value="C:cytoplasm"/>
    <property type="evidence" value="ECO:0007669"/>
    <property type="project" value="UniProtKB-SubCell"/>
</dbReference>
<dbReference type="InterPro" id="IPR016161">
    <property type="entry name" value="Ald_DH/histidinol_DH"/>
</dbReference>
<keyword evidence="4 7" id="KW-0521">NADP</keyword>
<dbReference type="FunFam" id="3.40.309.10:FF:000006">
    <property type="entry name" value="Gamma-glutamyl phosphate reductase"/>
    <property type="match status" value="1"/>
</dbReference>
<evidence type="ECO:0000256" key="4">
    <source>
        <dbReference type="ARBA" id="ARBA00022857"/>
    </source>
</evidence>
<comment type="similarity">
    <text evidence="7">Belongs to the gamma-glutamyl phosphate reductase family.</text>
</comment>
<dbReference type="InterPro" id="IPR015590">
    <property type="entry name" value="Aldehyde_DH_dom"/>
</dbReference>
<dbReference type="GO" id="GO:0050661">
    <property type="term" value="F:NADP binding"/>
    <property type="evidence" value="ECO:0007669"/>
    <property type="project" value="InterPro"/>
</dbReference>
<comment type="function">
    <text evidence="7">Catalyzes the NADPH-dependent reduction of L-glutamate 5-phosphate into L-glutamate 5-semialdehyde and phosphate. The product spontaneously undergoes cyclization to form 1-pyrroline-5-carboxylate.</text>
</comment>
<dbReference type="NCBIfam" id="TIGR00407">
    <property type="entry name" value="proA"/>
    <property type="match status" value="1"/>
</dbReference>
<evidence type="ECO:0000256" key="2">
    <source>
        <dbReference type="ARBA" id="ARBA00022605"/>
    </source>
</evidence>
<keyword evidence="10" id="KW-1185">Reference proteome</keyword>
<dbReference type="EC" id="1.2.1.41" evidence="7"/>
<evidence type="ECO:0000313" key="9">
    <source>
        <dbReference type="EMBL" id="KRO26757.1"/>
    </source>
</evidence>
<dbReference type="InterPro" id="IPR012134">
    <property type="entry name" value="Glu-5-SA_DH"/>
</dbReference>
<dbReference type="Proteomes" id="UP000050920">
    <property type="component" value="Unassembled WGS sequence"/>
</dbReference>
<evidence type="ECO:0000313" key="10">
    <source>
        <dbReference type="Proteomes" id="UP000050920"/>
    </source>
</evidence>
<dbReference type="NCBIfam" id="NF001221">
    <property type="entry name" value="PRK00197.1"/>
    <property type="match status" value="1"/>
</dbReference>